<dbReference type="EMBL" id="LCIE01000010">
    <property type="protein sequence ID" value="KKT49171.1"/>
    <property type="molecule type" value="Genomic_DNA"/>
</dbReference>
<keyword evidence="4 5" id="KW-0472">Membrane</keyword>
<evidence type="ECO:0000313" key="7">
    <source>
        <dbReference type="Proteomes" id="UP000034172"/>
    </source>
</evidence>
<dbReference type="GO" id="GO:0016020">
    <property type="term" value="C:membrane"/>
    <property type="evidence" value="ECO:0007669"/>
    <property type="project" value="UniProtKB-SubCell"/>
</dbReference>
<dbReference type="InterPro" id="IPR032808">
    <property type="entry name" value="DoxX"/>
</dbReference>
<evidence type="ECO:0000256" key="5">
    <source>
        <dbReference type="SAM" id="Phobius"/>
    </source>
</evidence>
<dbReference type="PANTHER" id="PTHR39157">
    <property type="entry name" value="INTEGRAL MEMBRANE PROTEIN-RELATED"/>
    <property type="match status" value="1"/>
</dbReference>
<evidence type="ECO:0000256" key="4">
    <source>
        <dbReference type="ARBA" id="ARBA00023136"/>
    </source>
</evidence>
<keyword evidence="2 5" id="KW-0812">Transmembrane</keyword>
<reference evidence="6 7" key="1">
    <citation type="journal article" date="2015" name="Nature">
        <title>rRNA introns, odd ribosomes, and small enigmatic genomes across a large radiation of phyla.</title>
        <authorList>
            <person name="Brown C.T."/>
            <person name="Hug L.A."/>
            <person name="Thomas B.C."/>
            <person name="Sharon I."/>
            <person name="Castelle C.J."/>
            <person name="Singh A."/>
            <person name="Wilkins M.J."/>
            <person name="Williams K.H."/>
            <person name="Banfield J.F."/>
        </authorList>
    </citation>
    <scope>NUCLEOTIDE SEQUENCE [LARGE SCALE GENOMIC DNA]</scope>
</reference>
<feature type="transmembrane region" description="Helical" evidence="5">
    <location>
        <begin position="141"/>
        <end position="165"/>
    </location>
</feature>
<keyword evidence="3 5" id="KW-1133">Transmembrane helix</keyword>
<dbReference type="PANTHER" id="PTHR39157:SF1">
    <property type="entry name" value="DOXX FAMILY PROTEIN"/>
    <property type="match status" value="1"/>
</dbReference>
<gene>
    <name evidence="6" type="ORF">UW41_C0010G0010</name>
</gene>
<evidence type="ECO:0008006" key="8">
    <source>
        <dbReference type="Google" id="ProtNLM"/>
    </source>
</evidence>
<protein>
    <recommendedName>
        <fullName evidence="8">DoxX family protein</fullName>
    </recommendedName>
</protein>
<accession>A0A0G1HPS7</accession>
<comment type="subcellular location">
    <subcellularLocation>
        <location evidence="1">Membrane</location>
        <topology evidence="1">Multi-pass membrane protein</topology>
    </subcellularLocation>
</comment>
<proteinExistence type="predicted"/>
<organism evidence="6 7">
    <name type="scientific">Candidatus Collierbacteria bacterium GW2011_GWC2_44_18</name>
    <dbReference type="NCBI Taxonomy" id="1618392"/>
    <lineage>
        <taxon>Bacteria</taxon>
        <taxon>Candidatus Collieribacteriota</taxon>
    </lineage>
</organism>
<dbReference type="AlphaFoldDB" id="A0A0G1HPS7"/>
<evidence type="ECO:0000256" key="3">
    <source>
        <dbReference type="ARBA" id="ARBA00022989"/>
    </source>
</evidence>
<sequence>MKTKERQDQPTVLPIFFQKWASLLFLPLRLWLGWEWLTSGYHKLLSPAWMVTGEALKGYWARAVIVSDGKGAITYDWYRSFLQFMLDAQAHSWFAKLVACGETMVGIALIIGAFVGVAAFFGALMNWNFMMAGSASTNPMLFLVSIFLILGWRIAGYIGADYFLLTWLRQRLHPNYR</sequence>
<evidence type="ECO:0000256" key="1">
    <source>
        <dbReference type="ARBA" id="ARBA00004141"/>
    </source>
</evidence>
<evidence type="ECO:0000256" key="2">
    <source>
        <dbReference type="ARBA" id="ARBA00022692"/>
    </source>
</evidence>
<evidence type="ECO:0000313" key="6">
    <source>
        <dbReference type="EMBL" id="KKT49171.1"/>
    </source>
</evidence>
<name>A0A0G1HPS7_9BACT</name>
<dbReference type="Pfam" id="PF07681">
    <property type="entry name" value="DoxX"/>
    <property type="match status" value="1"/>
</dbReference>
<dbReference type="Proteomes" id="UP000034172">
    <property type="component" value="Unassembled WGS sequence"/>
</dbReference>
<feature type="transmembrane region" description="Helical" evidence="5">
    <location>
        <begin position="104"/>
        <end position="129"/>
    </location>
</feature>
<dbReference type="STRING" id="1618392.UW41_C0010G0010"/>
<comment type="caution">
    <text evidence="6">The sequence shown here is derived from an EMBL/GenBank/DDBJ whole genome shotgun (WGS) entry which is preliminary data.</text>
</comment>